<feature type="region of interest" description="Disordered" evidence="1">
    <location>
        <begin position="288"/>
        <end position="309"/>
    </location>
</feature>
<feature type="signal peptide" evidence="2">
    <location>
        <begin position="1"/>
        <end position="25"/>
    </location>
</feature>
<feature type="domain" description="GerMN" evidence="3">
    <location>
        <begin position="203"/>
        <end position="293"/>
    </location>
</feature>
<evidence type="ECO:0000256" key="1">
    <source>
        <dbReference type="SAM" id="MobiDB-lite"/>
    </source>
</evidence>
<dbReference type="SMART" id="SM00909">
    <property type="entry name" value="Germane"/>
    <property type="match status" value="1"/>
</dbReference>
<feature type="compositionally biased region" description="Polar residues" evidence="1">
    <location>
        <begin position="291"/>
        <end position="303"/>
    </location>
</feature>
<evidence type="ECO:0000313" key="4">
    <source>
        <dbReference type="EMBL" id="MBS4187008.1"/>
    </source>
</evidence>
<dbReference type="InterPro" id="IPR019606">
    <property type="entry name" value="GerMN"/>
</dbReference>
<dbReference type="PROSITE" id="PS51257">
    <property type="entry name" value="PROKAR_LIPOPROTEIN"/>
    <property type="match status" value="1"/>
</dbReference>
<dbReference type="Pfam" id="PF25976">
    <property type="entry name" value="LpqB_N"/>
    <property type="match status" value="1"/>
</dbReference>
<dbReference type="InterPro" id="IPR018910">
    <property type="entry name" value="LpqB_C"/>
</dbReference>
<dbReference type="AlphaFoldDB" id="A0A942T8L6"/>
<name>A0A942T8L6_9BACI</name>
<organism evidence="4">
    <name type="scientific">Neobacillus citreus</name>
    <dbReference type="NCBI Taxonomy" id="2833578"/>
    <lineage>
        <taxon>Bacteria</taxon>
        <taxon>Bacillati</taxon>
        <taxon>Bacillota</taxon>
        <taxon>Bacilli</taxon>
        <taxon>Bacillales</taxon>
        <taxon>Bacillaceae</taxon>
        <taxon>Neobacillus</taxon>
    </lineage>
</organism>
<dbReference type="Pfam" id="PF10646">
    <property type="entry name" value="Germane"/>
    <property type="match status" value="1"/>
</dbReference>
<gene>
    <name evidence="4" type="ORF">KHB02_37180</name>
</gene>
<accession>A0A942T8L6</accession>
<dbReference type="EMBL" id="JAGYPE010000008">
    <property type="protein sequence ID" value="MBS4187008.1"/>
    <property type="molecule type" value="Genomic_DNA"/>
</dbReference>
<evidence type="ECO:0000256" key="2">
    <source>
        <dbReference type="SAM" id="SignalP"/>
    </source>
</evidence>
<feature type="chain" id="PRO_5036700447" evidence="2">
    <location>
        <begin position="26"/>
        <end position="561"/>
    </location>
</feature>
<reference evidence="4" key="1">
    <citation type="submission" date="2021-05" db="EMBL/GenBank/DDBJ databases">
        <title>Novel Bacillus species.</title>
        <authorList>
            <person name="Liu G."/>
        </authorList>
    </citation>
    <scope>NUCLEOTIDE SEQUENCE</scope>
    <source>
        <strain evidence="4">FJAT-50051</strain>
    </source>
</reference>
<sequence>MPRRTRRLLAAALAAVVLVAVSACAAIPTSGPVRAGQTIKDEALSGVDYRPDKPLTGADQTAILRGFIAAATGAQDNYGVAREFLSSGFAQKWNPRQGVTIRQGTGTVERVGDRELTYTMTASATVDANGEYTQAVRPTSSTLTFQFTREDGEWRIAYAPDGIILSPVSFDSVFQQHALYFFDPTYKYLVPDERWFLARTSISTRIVSALLAGPSDWLQGAVVSSFPEGTQLSLNAVTIDSGTALVDLSSDALRAGDLEKVRMREQLSRSLSSVATVSSVSMTIEGASLSVPDSNGTNAQQNPDVDPRPLVATDDAVGYAGPRDDQVTELGNGMSDQIVAADPTSFALSASGTAAAVGSDAGVYVVRGNRERLRIDASEDLVPPSIDDLGFVWVAHADDTRTIRAYGFGGDSHDVRTTLPDGDLVSFQVSRDSTRALALIETSDGPSLYVMAIIRDGERTPTAFGSPVRVEAASGDALGAAWISDVDVASLGRTSSGPSIVRTTIGGQSSTLPKPDGTATTLVGGSGGSLLLRMSDGSVLQSTGGGWDTTGVDAPVLGVQR</sequence>
<dbReference type="InterPro" id="IPR059026">
    <property type="entry name" value="LpqB_N"/>
</dbReference>
<evidence type="ECO:0000259" key="3">
    <source>
        <dbReference type="SMART" id="SM00909"/>
    </source>
</evidence>
<protein>
    <submittedName>
        <fullName evidence="4">GerMN domain-containing protein</fullName>
    </submittedName>
</protein>
<proteinExistence type="predicted"/>
<keyword evidence="2" id="KW-0732">Signal</keyword>
<dbReference type="Pfam" id="PF10647">
    <property type="entry name" value="Gmad1"/>
    <property type="match status" value="1"/>
</dbReference>
<comment type="caution">
    <text evidence="4">The sequence shown here is derived from an EMBL/GenBank/DDBJ whole genome shotgun (WGS) entry which is preliminary data.</text>
</comment>